<dbReference type="AlphaFoldDB" id="A0A3M7QK43"/>
<protein>
    <submittedName>
        <fullName evidence="1">Uncharacterized protein</fullName>
    </submittedName>
</protein>
<comment type="caution">
    <text evidence="1">The sequence shown here is derived from an EMBL/GenBank/DDBJ whole genome shotgun (WGS) entry which is preliminary data.</text>
</comment>
<keyword evidence="2" id="KW-1185">Reference proteome</keyword>
<name>A0A3M7QK43_BRAPC</name>
<reference evidence="1 2" key="1">
    <citation type="journal article" date="2018" name="Sci. Rep.">
        <title>Genomic signatures of local adaptation to the degree of environmental predictability in rotifers.</title>
        <authorList>
            <person name="Franch-Gras L."/>
            <person name="Hahn C."/>
            <person name="Garcia-Roger E.M."/>
            <person name="Carmona M.J."/>
            <person name="Serra M."/>
            <person name="Gomez A."/>
        </authorList>
    </citation>
    <scope>NUCLEOTIDE SEQUENCE [LARGE SCALE GENOMIC DNA]</scope>
    <source>
        <strain evidence="1">HYR1</strain>
    </source>
</reference>
<evidence type="ECO:0000313" key="2">
    <source>
        <dbReference type="Proteomes" id="UP000276133"/>
    </source>
</evidence>
<dbReference type="EMBL" id="REGN01005847">
    <property type="protein sequence ID" value="RNA11806.1"/>
    <property type="molecule type" value="Genomic_DNA"/>
</dbReference>
<organism evidence="1 2">
    <name type="scientific">Brachionus plicatilis</name>
    <name type="common">Marine rotifer</name>
    <name type="synonym">Brachionus muelleri</name>
    <dbReference type="NCBI Taxonomy" id="10195"/>
    <lineage>
        <taxon>Eukaryota</taxon>
        <taxon>Metazoa</taxon>
        <taxon>Spiralia</taxon>
        <taxon>Gnathifera</taxon>
        <taxon>Rotifera</taxon>
        <taxon>Eurotatoria</taxon>
        <taxon>Monogononta</taxon>
        <taxon>Pseudotrocha</taxon>
        <taxon>Ploima</taxon>
        <taxon>Brachionidae</taxon>
        <taxon>Brachionus</taxon>
    </lineage>
</organism>
<proteinExistence type="predicted"/>
<gene>
    <name evidence="1" type="ORF">BpHYR1_016728</name>
</gene>
<dbReference type="Proteomes" id="UP000276133">
    <property type="component" value="Unassembled WGS sequence"/>
</dbReference>
<evidence type="ECO:0000313" key="1">
    <source>
        <dbReference type="EMBL" id="RNA11806.1"/>
    </source>
</evidence>
<accession>A0A3M7QK43</accession>
<sequence>MINNYKYRKNTIYKKFNGIYVIIWSDNQNCSWSLKPLNWSLAPNKSCFGTCDVFIHQLKNSRNIMTCFQAFLNSKNFTLTPEQCRAVKSPHFSPHA</sequence>